<accession>A0ABY5IYM4</accession>
<sequence length="156" mass="18090">MNLVIKRKIVNHTVRYDNKYLAPFDNNGARVSMFESGEAKSMVTPENKLFFVEGKRKYEARVPKGNELSAIDVYAISKNLDPQHQGVRATIKTILHNRTWTSSTFEKLENIFKNSANPNNKDIEFIKKLLSENLEKLNDITKEMKEFIDANYKSFK</sequence>
<evidence type="ECO:0000313" key="1">
    <source>
        <dbReference type="EMBL" id="UUD35203.1"/>
    </source>
</evidence>
<gene>
    <name evidence="1" type="ORF">NPA07_05370</name>
</gene>
<dbReference type="RefSeq" id="WP_256553196.1">
    <property type="nucleotide sequence ID" value="NZ_CP101806.1"/>
</dbReference>
<protein>
    <recommendedName>
        <fullName evidence="3">Transposase</fullName>
    </recommendedName>
</protein>
<organism evidence="1 2">
    <name type="scientific">Mycoplasmopsis caviae</name>
    <dbReference type="NCBI Taxonomy" id="55603"/>
    <lineage>
        <taxon>Bacteria</taxon>
        <taxon>Bacillati</taxon>
        <taxon>Mycoplasmatota</taxon>
        <taxon>Mycoplasmoidales</taxon>
        <taxon>Metamycoplasmataceae</taxon>
        <taxon>Mycoplasmopsis</taxon>
    </lineage>
</organism>
<dbReference type="Proteomes" id="UP001058569">
    <property type="component" value="Chromosome"/>
</dbReference>
<proteinExistence type="predicted"/>
<reference evidence="1" key="1">
    <citation type="submission" date="2022-07" db="EMBL/GenBank/DDBJ databases">
        <title>Complete genome of Mycoplasma caviae type strain G122.</title>
        <authorList>
            <person name="Spergser J."/>
        </authorList>
    </citation>
    <scope>NUCLEOTIDE SEQUENCE</scope>
    <source>
        <strain evidence="1">G122</strain>
    </source>
</reference>
<evidence type="ECO:0000313" key="2">
    <source>
        <dbReference type="Proteomes" id="UP001058569"/>
    </source>
</evidence>
<keyword evidence="2" id="KW-1185">Reference proteome</keyword>
<dbReference type="EMBL" id="CP101806">
    <property type="protein sequence ID" value="UUD35203.1"/>
    <property type="molecule type" value="Genomic_DNA"/>
</dbReference>
<name>A0ABY5IYM4_9BACT</name>
<evidence type="ECO:0008006" key="3">
    <source>
        <dbReference type="Google" id="ProtNLM"/>
    </source>
</evidence>